<gene>
    <name evidence="1" type="ORF">AQUSIP_01840</name>
</gene>
<dbReference type="EMBL" id="LR699119">
    <property type="protein sequence ID" value="VVC74910.1"/>
    <property type="molecule type" value="Genomic_DNA"/>
</dbReference>
<evidence type="ECO:0000313" key="1">
    <source>
        <dbReference type="EMBL" id="VVC74910.1"/>
    </source>
</evidence>
<dbReference type="AlphaFoldDB" id="A0A5E4PDD4"/>
<keyword evidence="2" id="KW-1185">Reference proteome</keyword>
<evidence type="ECO:0000313" key="2">
    <source>
        <dbReference type="Proteomes" id="UP000324194"/>
    </source>
</evidence>
<organism evidence="1 2">
    <name type="scientific">Aquicella siphonis</name>
    <dbReference type="NCBI Taxonomy" id="254247"/>
    <lineage>
        <taxon>Bacteria</taxon>
        <taxon>Pseudomonadati</taxon>
        <taxon>Pseudomonadota</taxon>
        <taxon>Gammaproteobacteria</taxon>
        <taxon>Legionellales</taxon>
        <taxon>Coxiellaceae</taxon>
        <taxon>Aquicella</taxon>
    </lineage>
</organism>
<name>A0A5E4PDD4_9COXI</name>
<accession>A0A5E4PDD4</accession>
<dbReference type="KEGG" id="asip:AQUSIP_01840"/>
<dbReference type="RefSeq" id="WP_148337741.1">
    <property type="nucleotide sequence ID" value="NZ_LR699119.1"/>
</dbReference>
<sequence length="202" mass="23182">MSTTRALFEYLLAPVADAADHRLRQANRLVSQAYEYLSSFVVTPTEQRRQNERERYRRAIEPITRRHEQRKAIQAMRGLDEERALNELKEIAAGLIARLDAEIVDMTGILFSYLKAGQIRSKCMERDILKSLRQAESFAEMSLYAEISLAELSSVAASSVPRQFVEWLADARSLSALFKDEDFLRQFGCEKTHVTENYLSIS</sequence>
<protein>
    <submittedName>
        <fullName evidence="1">Uncharacterized protein</fullName>
    </submittedName>
</protein>
<dbReference type="Proteomes" id="UP000324194">
    <property type="component" value="Chromosome 1"/>
</dbReference>
<proteinExistence type="predicted"/>
<reference evidence="1 2" key="1">
    <citation type="submission" date="2019-08" db="EMBL/GenBank/DDBJ databases">
        <authorList>
            <person name="Guy L."/>
        </authorList>
    </citation>
    <scope>NUCLEOTIDE SEQUENCE [LARGE SCALE GENOMIC DNA]</scope>
    <source>
        <strain evidence="1 2">SGT-108</strain>
    </source>
</reference>